<evidence type="ECO:0000313" key="2">
    <source>
        <dbReference type="EMBL" id="KAK4750023.1"/>
    </source>
</evidence>
<reference evidence="2 3" key="1">
    <citation type="journal article" date="2023" name="Hortic Res">
        <title>Pangenome of water caltrop reveals structural variations and asymmetric subgenome divergence after allopolyploidization.</title>
        <authorList>
            <person name="Zhang X."/>
            <person name="Chen Y."/>
            <person name="Wang L."/>
            <person name="Yuan Y."/>
            <person name="Fang M."/>
            <person name="Shi L."/>
            <person name="Lu R."/>
            <person name="Comes H.P."/>
            <person name="Ma Y."/>
            <person name="Chen Y."/>
            <person name="Huang G."/>
            <person name="Zhou Y."/>
            <person name="Zheng Z."/>
            <person name="Qiu Y."/>
        </authorList>
    </citation>
    <scope>NUCLEOTIDE SEQUENCE [LARGE SCALE GENOMIC DNA]</scope>
    <source>
        <tissue evidence="2">Roots</tissue>
    </source>
</reference>
<comment type="caution">
    <text evidence="2">The sequence shown here is derived from an EMBL/GenBank/DDBJ whole genome shotgun (WGS) entry which is preliminary data.</text>
</comment>
<sequence length="92" mass="9976">MEERPMCCSQQNGTGGGDRPSRTYRSLPERLAKKRQLIPPQALVPFSMKPEEGSSSSTINGYDAMIILDERVHGGGLMSLLGGNLKKTIDGI</sequence>
<proteinExistence type="predicted"/>
<evidence type="ECO:0000256" key="1">
    <source>
        <dbReference type="SAM" id="MobiDB-lite"/>
    </source>
</evidence>
<name>A0AAN7JMI9_9MYRT</name>
<dbReference type="EMBL" id="JAXIOK010000018">
    <property type="protein sequence ID" value="KAK4750023.1"/>
    <property type="molecule type" value="Genomic_DNA"/>
</dbReference>
<accession>A0AAN7JMI9</accession>
<dbReference type="Proteomes" id="UP001345219">
    <property type="component" value="Chromosome 21"/>
</dbReference>
<organism evidence="2 3">
    <name type="scientific">Trapa incisa</name>
    <dbReference type="NCBI Taxonomy" id="236973"/>
    <lineage>
        <taxon>Eukaryota</taxon>
        <taxon>Viridiplantae</taxon>
        <taxon>Streptophyta</taxon>
        <taxon>Embryophyta</taxon>
        <taxon>Tracheophyta</taxon>
        <taxon>Spermatophyta</taxon>
        <taxon>Magnoliopsida</taxon>
        <taxon>eudicotyledons</taxon>
        <taxon>Gunneridae</taxon>
        <taxon>Pentapetalae</taxon>
        <taxon>rosids</taxon>
        <taxon>malvids</taxon>
        <taxon>Myrtales</taxon>
        <taxon>Lythraceae</taxon>
        <taxon>Trapa</taxon>
    </lineage>
</organism>
<feature type="region of interest" description="Disordered" evidence="1">
    <location>
        <begin position="1"/>
        <end position="24"/>
    </location>
</feature>
<protein>
    <submittedName>
        <fullName evidence="2">Uncharacterized protein</fullName>
    </submittedName>
</protein>
<keyword evidence="3" id="KW-1185">Reference proteome</keyword>
<dbReference type="AlphaFoldDB" id="A0AAN7JMI9"/>
<evidence type="ECO:0000313" key="3">
    <source>
        <dbReference type="Proteomes" id="UP001345219"/>
    </source>
</evidence>
<gene>
    <name evidence="2" type="ORF">SAY87_027472</name>
</gene>